<dbReference type="InterPro" id="IPR050259">
    <property type="entry name" value="SDR"/>
</dbReference>
<dbReference type="PANTHER" id="PTHR42879">
    <property type="entry name" value="3-OXOACYL-(ACYL-CARRIER-PROTEIN) REDUCTASE"/>
    <property type="match status" value="1"/>
</dbReference>
<dbReference type="FunFam" id="3.40.50.720:FF:000084">
    <property type="entry name" value="Short-chain dehydrogenase reductase"/>
    <property type="match status" value="1"/>
</dbReference>
<dbReference type="NCBIfam" id="NF009093">
    <property type="entry name" value="PRK12429.1"/>
    <property type="match status" value="1"/>
</dbReference>
<reference evidence="3 4" key="1">
    <citation type="submission" date="2019-03" db="EMBL/GenBank/DDBJ databases">
        <title>Genomic Encyclopedia of Type Strains, Phase IV (KMG-IV): sequencing the most valuable type-strain genomes for metagenomic binning, comparative biology and taxonomic classification.</title>
        <authorList>
            <person name="Goeker M."/>
        </authorList>
    </citation>
    <scope>NUCLEOTIDE SEQUENCE [LARGE SCALE GENOMIC DNA]</scope>
    <source>
        <strain evidence="3 4">DSM 16998</strain>
    </source>
</reference>
<evidence type="ECO:0000256" key="1">
    <source>
        <dbReference type="ARBA" id="ARBA00006484"/>
    </source>
</evidence>
<sequence length="260" mass="26941">MLKGKCALVTGSTSGIGLGIALSLARQGANIVLNGFGDAEAPKAEVAAVGKDHGIRVGYHGADMSKPAEIEALMAYAQAEFGGVDILVNNAGIQYVAPVQDFPAERWDAIIAINLSSAFHTTRLAVPGMLAKGWGRIINVASAHGLVASAQKSAYVAAKHGLVGFTKSVALETATSGITVNAICPGWVLTPLVQKQVDARAAAEGVDGEEAKRRMLAEKQPSLQFTTPDELGELSVFLCSSAANNVRGQAWAMDGGWTAQ</sequence>
<dbReference type="Pfam" id="PF00106">
    <property type="entry name" value="adh_short"/>
    <property type="match status" value="1"/>
</dbReference>
<dbReference type="SUPFAM" id="SSF51735">
    <property type="entry name" value="NAD(P)-binding Rossmann-fold domains"/>
    <property type="match status" value="1"/>
</dbReference>
<protein>
    <submittedName>
        <fullName evidence="3">3-hydroxybutyrate dehydrogenase</fullName>
    </submittedName>
</protein>
<comment type="similarity">
    <text evidence="1 2">Belongs to the short-chain dehydrogenases/reductases (SDR) family.</text>
</comment>
<evidence type="ECO:0000256" key="2">
    <source>
        <dbReference type="RuleBase" id="RU000363"/>
    </source>
</evidence>
<dbReference type="OrthoDB" id="9786435at2"/>
<dbReference type="InterPro" id="IPR002347">
    <property type="entry name" value="SDR_fam"/>
</dbReference>
<dbReference type="AlphaFoldDB" id="A0A4R6QU95"/>
<dbReference type="NCBIfam" id="TIGR01963">
    <property type="entry name" value="PHB_DH"/>
    <property type="match status" value="1"/>
</dbReference>
<dbReference type="RefSeq" id="WP_133699007.1">
    <property type="nucleotide sequence ID" value="NZ_SNXS01000001.1"/>
</dbReference>
<dbReference type="GO" id="GO:0032787">
    <property type="term" value="P:monocarboxylic acid metabolic process"/>
    <property type="evidence" value="ECO:0007669"/>
    <property type="project" value="UniProtKB-ARBA"/>
</dbReference>
<evidence type="ECO:0000313" key="4">
    <source>
        <dbReference type="Proteomes" id="UP000295361"/>
    </source>
</evidence>
<proteinExistence type="inferred from homology"/>
<dbReference type="PANTHER" id="PTHR42879:SF2">
    <property type="entry name" value="3-OXOACYL-[ACYL-CARRIER-PROTEIN] REDUCTASE FABG"/>
    <property type="match status" value="1"/>
</dbReference>
<name>A0A4R6QU95_9BURK</name>
<dbReference type="PRINTS" id="PR00080">
    <property type="entry name" value="SDRFAMILY"/>
</dbReference>
<dbReference type="PRINTS" id="PR00081">
    <property type="entry name" value="GDHRDH"/>
</dbReference>
<gene>
    <name evidence="3" type="ORF">DES47_101429</name>
</gene>
<dbReference type="InParanoid" id="A0A4R6QU95"/>
<dbReference type="InterPro" id="IPR011294">
    <property type="entry name" value="3-OHbutyrate_DH"/>
</dbReference>
<dbReference type="GO" id="GO:0003858">
    <property type="term" value="F:3-hydroxybutyrate dehydrogenase activity"/>
    <property type="evidence" value="ECO:0007669"/>
    <property type="project" value="InterPro"/>
</dbReference>
<accession>A0A4R6QU95</accession>
<evidence type="ECO:0000313" key="3">
    <source>
        <dbReference type="EMBL" id="TDP74372.1"/>
    </source>
</evidence>
<dbReference type="InterPro" id="IPR036291">
    <property type="entry name" value="NAD(P)-bd_dom_sf"/>
</dbReference>
<dbReference type="PROSITE" id="PS00061">
    <property type="entry name" value="ADH_SHORT"/>
    <property type="match status" value="1"/>
</dbReference>
<keyword evidence="4" id="KW-1185">Reference proteome</keyword>
<dbReference type="InterPro" id="IPR020904">
    <property type="entry name" value="Sc_DH/Rdtase_CS"/>
</dbReference>
<comment type="caution">
    <text evidence="3">The sequence shown here is derived from an EMBL/GenBank/DDBJ whole genome shotgun (WGS) entry which is preliminary data.</text>
</comment>
<dbReference type="EMBL" id="SNXS01000001">
    <property type="protein sequence ID" value="TDP74372.1"/>
    <property type="molecule type" value="Genomic_DNA"/>
</dbReference>
<organism evidence="3 4">
    <name type="scientific">Roseateles toxinivorans</name>
    <dbReference type="NCBI Taxonomy" id="270368"/>
    <lineage>
        <taxon>Bacteria</taxon>
        <taxon>Pseudomonadati</taxon>
        <taxon>Pseudomonadota</taxon>
        <taxon>Betaproteobacteria</taxon>
        <taxon>Burkholderiales</taxon>
        <taxon>Sphaerotilaceae</taxon>
        <taxon>Roseateles</taxon>
    </lineage>
</organism>
<dbReference type="CDD" id="cd08940">
    <property type="entry name" value="HBDH_SDR_c"/>
    <property type="match status" value="1"/>
</dbReference>
<dbReference type="Proteomes" id="UP000295361">
    <property type="component" value="Unassembled WGS sequence"/>
</dbReference>
<dbReference type="Gene3D" id="3.40.50.720">
    <property type="entry name" value="NAD(P)-binding Rossmann-like Domain"/>
    <property type="match status" value="1"/>
</dbReference>